<dbReference type="Proteomes" id="UP000297839">
    <property type="component" value="Unassembled WGS sequence"/>
</dbReference>
<dbReference type="RefSeq" id="WP_135250747.1">
    <property type="nucleotide sequence ID" value="NZ_SMLK01000005.1"/>
</dbReference>
<dbReference type="AlphaFoldDB" id="A0A4Z0BM67"/>
<dbReference type="Gene3D" id="1.25.40.20">
    <property type="entry name" value="Ankyrin repeat-containing domain"/>
    <property type="match status" value="1"/>
</dbReference>
<feature type="chain" id="PRO_5021242717" evidence="2">
    <location>
        <begin position="30"/>
        <end position="276"/>
    </location>
</feature>
<sequence length="276" mass="29267">MPFGNLLGGRRSFCLLALAGALRATGAEANAGMLNAEMFAAGPAREMARAIVEGDDAAVLSMARSGQISLLERGRNGAAFLSLAIAARRRRAFEILLEHGALGDPAGPIAGNALYAATVQPTLYFLERLHHAGADLNNRGGGELLLAVAMNTRRREVLDFYLARGADLERPTTTGGTVALYAADVERFDLVNEFLDRGASPWVMDSMGTTIGYAAQEPAATASWVHGSPMDRQRVALLARLRALGFPFPPPTPDQGHALRQAGAWPPAGAAQQRPR</sequence>
<dbReference type="EMBL" id="SMLK01000005">
    <property type="protein sequence ID" value="TFY99028.1"/>
    <property type="molecule type" value="Genomic_DNA"/>
</dbReference>
<dbReference type="InterPro" id="IPR036770">
    <property type="entry name" value="Ankyrin_rpt-contain_sf"/>
</dbReference>
<evidence type="ECO:0000256" key="2">
    <source>
        <dbReference type="SAM" id="SignalP"/>
    </source>
</evidence>
<evidence type="ECO:0000313" key="3">
    <source>
        <dbReference type="EMBL" id="TFY99028.1"/>
    </source>
</evidence>
<feature type="region of interest" description="Disordered" evidence="1">
    <location>
        <begin position="249"/>
        <end position="276"/>
    </location>
</feature>
<protein>
    <submittedName>
        <fullName evidence="3">Ankyrin repeat domain-containing protein</fullName>
    </submittedName>
</protein>
<organism evidence="3 4">
    <name type="scientific">Ramlibacter humi</name>
    <dbReference type="NCBI Taxonomy" id="2530451"/>
    <lineage>
        <taxon>Bacteria</taxon>
        <taxon>Pseudomonadati</taxon>
        <taxon>Pseudomonadota</taxon>
        <taxon>Betaproteobacteria</taxon>
        <taxon>Burkholderiales</taxon>
        <taxon>Comamonadaceae</taxon>
        <taxon>Ramlibacter</taxon>
    </lineage>
</organism>
<reference evidence="3 4" key="1">
    <citation type="submission" date="2019-03" db="EMBL/GenBank/DDBJ databases">
        <title>Ramlibacter sp. 18x22-1, whole genome shotgun sequence.</title>
        <authorList>
            <person name="Zhang X."/>
            <person name="Feng G."/>
            <person name="Zhu H."/>
        </authorList>
    </citation>
    <scope>NUCLEOTIDE SEQUENCE [LARGE SCALE GENOMIC DNA]</scope>
    <source>
        <strain evidence="3 4">18x22-1</strain>
    </source>
</reference>
<comment type="caution">
    <text evidence="3">The sequence shown here is derived from an EMBL/GenBank/DDBJ whole genome shotgun (WGS) entry which is preliminary data.</text>
</comment>
<proteinExistence type="predicted"/>
<feature type="compositionally biased region" description="Low complexity" evidence="1">
    <location>
        <begin position="260"/>
        <end position="276"/>
    </location>
</feature>
<gene>
    <name evidence="3" type="ORF">EZ216_15815</name>
</gene>
<evidence type="ECO:0000313" key="4">
    <source>
        <dbReference type="Proteomes" id="UP000297839"/>
    </source>
</evidence>
<keyword evidence="2" id="KW-0732">Signal</keyword>
<dbReference type="OrthoDB" id="7543799at2"/>
<evidence type="ECO:0000256" key="1">
    <source>
        <dbReference type="SAM" id="MobiDB-lite"/>
    </source>
</evidence>
<feature type="signal peptide" evidence="2">
    <location>
        <begin position="1"/>
        <end position="29"/>
    </location>
</feature>
<dbReference type="SUPFAM" id="SSF48403">
    <property type="entry name" value="Ankyrin repeat"/>
    <property type="match status" value="1"/>
</dbReference>
<keyword evidence="4" id="KW-1185">Reference proteome</keyword>
<accession>A0A4Z0BM67</accession>
<name>A0A4Z0BM67_9BURK</name>